<keyword evidence="4" id="KW-1185">Reference proteome</keyword>
<dbReference type="Proteomes" id="UP000178129">
    <property type="component" value="Unassembled WGS sequence"/>
</dbReference>
<protein>
    <submittedName>
        <fullName evidence="3">Probable protein LDB19</fullName>
    </submittedName>
</protein>
<dbReference type="Pfam" id="PF13002">
    <property type="entry name" value="LDB19"/>
    <property type="match status" value="1"/>
</dbReference>
<dbReference type="STRING" id="914237.A0A1E1KN03"/>
<dbReference type="GO" id="GO:0030674">
    <property type="term" value="F:protein-macromolecule adaptor activity"/>
    <property type="evidence" value="ECO:0007669"/>
    <property type="project" value="TreeGrafter"/>
</dbReference>
<dbReference type="FunCoup" id="A0A1E1KN03">
    <property type="interactions" value="22"/>
</dbReference>
<dbReference type="GO" id="GO:0005829">
    <property type="term" value="C:cytosol"/>
    <property type="evidence" value="ECO:0007669"/>
    <property type="project" value="TreeGrafter"/>
</dbReference>
<dbReference type="GO" id="GO:0005886">
    <property type="term" value="C:plasma membrane"/>
    <property type="evidence" value="ECO:0007669"/>
    <property type="project" value="TreeGrafter"/>
</dbReference>
<evidence type="ECO:0000259" key="2">
    <source>
        <dbReference type="Pfam" id="PF13002"/>
    </source>
</evidence>
<feature type="compositionally biased region" description="Low complexity" evidence="1">
    <location>
        <begin position="46"/>
        <end position="55"/>
    </location>
</feature>
<evidence type="ECO:0000313" key="4">
    <source>
        <dbReference type="Proteomes" id="UP000178129"/>
    </source>
</evidence>
<dbReference type="InterPro" id="IPR014752">
    <property type="entry name" value="Arrestin-like_C"/>
</dbReference>
<dbReference type="InterPro" id="IPR050357">
    <property type="entry name" value="Arrestin_domain-protein"/>
</dbReference>
<organism evidence="3 4">
    <name type="scientific">Rhynchosporium graminicola</name>
    <dbReference type="NCBI Taxonomy" id="2792576"/>
    <lineage>
        <taxon>Eukaryota</taxon>
        <taxon>Fungi</taxon>
        <taxon>Dikarya</taxon>
        <taxon>Ascomycota</taxon>
        <taxon>Pezizomycotina</taxon>
        <taxon>Leotiomycetes</taxon>
        <taxon>Helotiales</taxon>
        <taxon>Ploettnerulaceae</taxon>
        <taxon>Rhynchosporium</taxon>
    </lineage>
</organism>
<accession>A0A1E1KN03</accession>
<reference evidence="4" key="1">
    <citation type="submission" date="2016-03" db="EMBL/GenBank/DDBJ databases">
        <authorList>
            <person name="Ploux O."/>
        </authorList>
    </citation>
    <scope>NUCLEOTIDE SEQUENCE [LARGE SCALE GENOMIC DNA]</scope>
    <source>
        <strain evidence="4">UK7</strain>
    </source>
</reference>
<gene>
    <name evidence="3" type="ORF">RCO7_00619</name>
</gene>
<dbReference type="EMBL" id="FJUW01000016">
    <property type="protein sequence ID" value="CZS99387.1"/>
    <property type="molecule type" value="Genomic_DNA"/>
</dbReference>
<dbReference type="InParanoid" id="A0A1E1KN03"/>
<name>A0A1E1KN03_9HELO</name>
<sequence length="477" mass="52518">MPSAVATFFRSHTNSFDLSAESKKEKPLKAPKRSSSRPKIADRTPSASSSLNSEDNSVKMPGKRLSLSGLHSPKSSLTKLPHHHNASLDIVIESPPLVFYGAASSSSGALLSGQLILRINEDFVSFDNFRMKLAMEVTRKKPFHAHCEECAHQNTELQNWKFMEGPATLRRGEHTFPFSFLLPGHLPASMKGTLSIIDYALRATVTPKNGEPIKLIKSLDIMRAICPADTPRKSIRIFPPTNLTANCELPSVIHPIGETTVSMRIDGSVKRNPDTKSQTQWRLKRLNWRLDETHKSISPACPKHALKAGNDEAKKGIEHKDVRTIGMEEMKSGWKSDSTTPDGSIELEFPMVIRGDAKPTCDLKSEDGTEVSHVLVVEMIVAEDFCPMNKPNQVTPTGAARVLRMHFNITLTQRAGMGISWDEEQPPLYENVPASPPGYGKIVEDYMGSPVPEYEDLEPLDSTAGPSIDAAAASLHI</sequence>
<dbReference type="GO" id="GO:0031625">
    <property type="term" value="F:ubiquitin protein ligase binding"/>
    <property type="evidence" value="ECO:0007669"/>
    <property type="project" value="TreeGrafter"/>
</dbReference>
<dbReference type="PANTHER" id="PTHR11188">
    <property type="entry name" value="ARRESTIN DOMAIN CONTAINING PROTEIN"/>
    <property type="match status" value="1"/>
</dbReference>
<dbReference type="SUPFAM" id="SSF81296">
    <property type="entry name" value="E set domains"/>
    <property type="match status" value="1"/>
</dbReference>
<dbReference type="AlphaFoldDB" id="A0A1E1KN03"/>
<feature type="domain" description="LDB19 N-terminal" evidence="2">
    <location>
        <begin position="130"/>
        <end position="305"/>
    </location>
</feature>
<comment type="caution">
    <text evidence="3">The sequence shown here is derived from an EMBL/GenBank/DDBJ whole genome shotgun (WGS) entry which is preliminary data.</text>
</comment>
<dbReference type="GO" id="GO:0070086">
    <property type="term" value="P:ubiquitin-dependent endocytosis"/>
    <property type="evidence" value="ECO:0007669"/>
    <property type="project" value="TreeGrafter"/>
</dbReference>
<evidence type="ECO:0000313" key="3">
    <source>
        <dbReference type="EMBL" id="CZS99387.1"/>
    </source>
</evidence>
<dbReference type="Gene3D" id="2.60.40.640">
    <property type="match status" value="1"/>
</dbReference>
<dbReference type="InterPro" id="IPR024391">
    <property type="entry name" value="LDB19_N"/>
</dbReference>
<feature type="region of interest" description="Disordered" evidence="1">
    <location>
        <begin position="16"/>
        <end position="79"/>
    </location>
</feature>
<dbReference type="InterPro" id="IPR014756">
    <property type="entry name" value="Ig_E-set"/>
</dbReference>
<evidence type="ECO:0000256" key="1">
    <source>
        <dbReference type="SAM" id="MobiDB-lite"/>
    </source>
</evidence>
<proteinExistence type="predicted"/>
<dbReference type="PANTHER" id="PTHR11188:SF76">
    <property type="entry name" value="PROTEIN LDB19"/>
    <property type="match status" value="1"/>
</dbReference>